<gene>
    <name evidence="1" type="ORF">G7B40_025105</name>
</gene>
<dbReference type="EMBL" id="JAALHA020000014">
    <property type="protein sequence ID" value="MDR9897816.1"/>
    <property type="molecule type" value="Genomic_DNA"/>
</dbReference>
<comment type="caution">
    <text evidence="1">The sequence shown here is derived from an EMBL/GenBank/DDBJ whole genome shotgun (WGS) entry which is preliminary data.</text>
</comment>
<accession>A0AAP5M766</accession>
<name>A0AAP5M766_9CYAN</name>
<reference evidence="2" key="1">
    <citation type="journal article" date="2021" name="Science">
        <title>Hunting the eagle killer: A cyanobacterial neurotoxin causes vacuolar myelinopathy.</title>
        <authorList>
            <person name="Breinlinger S."/>
            <person name="Phillips T.J."/>
            <person name="Haram B.N."/>
            <person name="Mares J."/>
            <person name="Martinez Yerena J.A."/>
            <person name="Hrouzek P."/>
            <person name="Sobotka R."/>
            <person name="Henderson W.M."/>
            <person name="Schmieder P."/>
            <person name="Williams S.M."/>
            <person name="Lauderdale J.D."/>
            <person name="Wilde H.D."/>
            <person name="Gerrin W."/>
            <person name="Kust A."/>
            <person name="Washington J.W."/>
            <person name="Wagner C."/>
            <person name="Geier B."/>
            <person name="Liebeke M."/>
            <person name="Enke H."/>
            <person name="Niedermeyer T.H.J."/>
            <person name="Wilde S.B."/>
        </authorList>
    </citation>
    <scope>NUCLEOTIDE SEQUENCE [LARGE SCALE GENOMIC DNA]</scope>
    <source>
        <strain evidence="2">Thurmond2011</strain>
    </source>
</reference>
<protein>
    <submittedName>
        <fullName evidence="1">Uncharacterized protein</fullName>
    </submittedName>
</protein>
<dbReference type="AlphaFoldDB" id="A0AAP5M766"/>
<organism evidence="1 2">
    <name type="scientific">Aetokthonos hydrillicola Thurmond2011</name>
    <dbReference type="NCBI Taxonomy" id="2712845"/>
    <lineage>
        <taxon>Bacteria</taxon>
        <taxon>Bacillati</taxon>
        <taxon>Cyanobacteriota</taxon>
        <taxon>Cyanophyceae</taxon>
        <taxon>Nostocales</taxon>
        <taxon>Hapalosiphonaceae</taxon>
        <taxon>Aetokthonos</taxon>
    </lineage>
</organism>
<evidence type="ECO:0000313" key="2">
    <source>
        <dbReference type="Proteomes" id="UP000667802"/>
    </source>
</evidence>
<proteinExistence type="predicted"/>
<keyword evidence="2" id="KW-1185">Reference proteome</keyword>
<sequence>MMNYDGVAFVIAAERQLQTIKFVTTLPNQLSKEIALKYLKKVENLEIENYEKIYSTL</sequence>
<evidence type="ECO:0000313" key="1">
    <source>
        <dbReference type="EMBL" id="MDR9897816.1"/>
    </source>
</evidence>
<dbReference type="Proteomes" id="UP000667802">
    <property type="component" value="Unassembled WGS sequence"/>
</dbReference>